<feature type="domain" description="C2H2-type" evidence="9">
    <location>
        <begin position="518"/>
        <end position="545"/>
    </location>
</feature>
<dbReference type="PROSITE" id="PS00028">
    <property type="entry name" value="ZINC_FINGER_C2H2_1"/>
    <property type="match status" value="7"/>
</dbReference>
<evidence type="ECO:0000256" key="5">
    <source>
        <dbReference type="ARBA" id="ARBA00022833"/>
    </source>
</evidence>
<dbReference type="AlphaFoldDB" id="A0A226EVS6"/>
<gene>
    <name evidence="10" type="ORF">Fcan01_04403</name>
</gene>
<dbReference type="Pfam" id="PF13894">
    <property type="entry name" value="zf-C2H2_4"/>
    <property type="match status" value="1"/>
</dbReference>
<feature type="domain" description="C2H2-type" evidence="9">
    <location>
        <begin position="546"/>
        <end position="569"/>
    </location>
</feature>
<dbReference type="InterPro" id="IPR013087">
    <property type="entry name" value="Znf_C2H2_type"/>
</dbReference>
<comment type="caution">
    <text evidence="10">The sequence shown here is derived from an EMBL/GenBank/DDBJ whole genome shotgun (WGS) entry which is preliminary data.</text>
</comment>
<comment type="subcellular location">
    <subcellularLocation>
        <location evidence="1">Nucleus</location>
    </subcellularLocation>
</comment>
<dbReference type="GO" id="GO:0000977">
    <property type="term" value="F:RNA polymerase II transcription regulatory region sequence-specific DNA binding"/>
    <property type="evidence" value="ECO:0007669"/>
    <property type="project" value="TreeGrafter"/>
</dbReference>
<dbReference type="OMA" id="WPSCTMR"/>
<evidence type="ECO:0000313" key="11">
    <source>
        <dbReference type="Proteomes" id="UP000198287"/>
    </source>
</evidence>
<protein>
    <recommendedName>
        <fullName evidence="9">C2H2-type domain-containing protein</fullName>
    </recommendedName>
</protein>
<feature type="region of interest" description="Disordered" evidence="8">
    <location>
        <begin position="1"/>
        <end position="30"/>
    </location>
</feature>
<keyword evidence="4 7" id="KW-0863">Zinc-finger</keyword>
<organism evidence="10 11">
    <name type="scientific">Folsomia candida</name>
    <name type="common">Springtail</name>
    <dbReference type="NCBI Taxonomy" id="158441"/>
    <lineage>
        <taxon>Eukaryota</taxon>
        <taxon>Metazoa</taxon>
        <taxon>Ecdysozoa</taxon>
        <taxon>Arthropoda</taxon>
        <taxon>Hexapoda</taxon>
        <taxon>Collembola</taxon>
        <taxon>Entomobryomorpha</taxon>
        <taxon>Isotomoidea</taxon>
        <taxon>Isotomidae</taxon>
        <taxon>Proisotominae</taxon>
        <taxon>Folsomia</taxon>
    </lineage>
</organism>
<evidence type="ECO:0000256" key="7">
    <source>
        <dbReference type="PROSITE-ProRule" id="PRU00042"/>
    </source>
</evidence>
<dbReference type="PROSITE" id="PS50157">
    <property type="entry name" value="ZINC_FINGER_C2H2_2"/>
    <property type="match status" value="7"/>
</dbReference>
<keyword evidence="3" id="KW-0677">Repeat</keyword>
<evidence type="ECO:0000256" key="3">
    <source>
        <dbReference type="ARBA" id="ARBA00022737"/>
    </source>
</evidence>
<evidence type="ECO:0000256" key="6">
    <source>
        <dbReference type="ARBA" id="ARBA00023242"/>
    </source>
</evidence>
<evidence type="ECO:0000259" key="9">
    <source>
        <dbReference type="PROSITE" id="PS50157"/>
    </source>
</evidence>
<sequence length="615" mass="68857">MDPMVGSGRGGKRSHTHSSVMGGVSPEEENSNSNVVSLLEVCFLCNRRFLYDLTLEPTTAQDGLKEEDVILHMFFDDTSALEKSLLQCCSFCKTLCNSLLNAKSTLSDLIDEISSLLRKSKRLSTSASYLLSKPRVVTRLFQDQQHPPQITYLSGSLGNLSSTIQIQLDSDYNNCSSNSGFPSQFIQLGNSNNSLETLGESSNVSKLDENAITSPILKESSNQSSPNSANTTSFSFLSPSRSSKKLKLDSFIPQNASKPKSLPKVKTHNKRNKQQNPTNNNISPDISGDINQMTPILITPNKKTVMVSNSSGRFVVVQEQEENARDVEEDNVITSDIHQGADYNQTYIIFESCLDKSDGVQQHKELVLVNNEEKDLGVTLNGDNQEQLVNANRSKPKGGGGTGGKFVCTICPKSFKCNRDLQSHIGSHSQSKPFSCEICGTSYRQKKALDIHLGIHRGESKFECDHCRKVFTQKVALLRHLPLHTGETIYKCDLCNKGFLHHSSFAHHKLTHSGQRNFQCRTCDQYFFTSSHLKRHYRTHTGERPYRCNICDKTFNEKSNLKVHQRVHTKIPAFPCSECDKGFDRKNKLKTHLLTEHPQSMHENQGEVQIDFQVT</sequence>
<evidence type="ECO:0000256" key="1">
    <source>
        <dbReference type="ARBA" id="ARBA00004123"/>
    </source>
</evidence>
<dbReference type="Proteomes" id="UP000198287">
    <property type="component" value="Unassembled WGS sequence"/>
</dbReference>
<feature type="domain" description="C2H2-type" evidence="9">
    <location>
        <begin position="434"/>
        <end position="461"/>
    </location>
</feature>
<keyword evidence="2" id="KW-0479">Metal-binding</keyword>
<feature type="domain" description="C2H2-type" evidence="9">
    <location>
        <begin position="406"/>
        <end position="433"/>
    </location>
</feature>
<feature type="domain" description="C2H2-type" evidence="9">
    <location>
        <begin position="574"/>
        <end position="602"/>
    </location>
</feature>
<dbReference type="OrthoDB" id="6077919at2759"/>
<dbReference type="EMBL" id="LNIX01000002">
    <property type="protein sequence ID" value="OXA61194.1"/>
    <property type="molecule type" value="Genomic_DNA"/>
</dbReference>
<feature type="compositionally biased region" description="Polar residues" evidence="8">
    <location>
        <begin position="274"/>
        <end position="290"/>
    </location>
</feature>
<feature type="region of interest" description="Disordered" evidence="8">
    <location>
        <begin position="217"/>
        <end position="290"/>
    </location>
</feature>
<feature type="compositionally biased region" description="Polar residues" evidence="8">
    <location>
        <begin position="219"/>
        <end position="232"/>
    </location>
</feature>
<dbReference type="PANTHER" id="PTHR24381:SF393">
    <property type="entry name" value="CHROMATIN-LINKED ADAPTOR FOR MSL PROTEINS, ISOFORM B"/>
    <property type="match status" value="1"/>
</dbReference>
<feature type="domain" description="C2H2-type" evidence="9">
    <location>
        <begin position="490"/>
        <end position="517"/>
    </location>
</feature>
<dbReference type="Pfam" id="PF00096">
    <property type="entry name" value="zf-C2H2"/>
    <property type="match status" value="5"/>
</dbReference>
<evidence type="ECO:0000256" key="2">
    <source>
        <dbReference type="ARBA" id="ARBA00022723"/>
    </source>
</evidence>
<dbReference type="FunFam" id="3.30.160.60:FF:000100">
    <property type="entry name" value="Zinc finger 45-like"/>
    <property type="match status" value="2"/>
</dbReference>
<dbReference type="InterPro" id="IPR036236">
    <property type="entry name" value="Znf_C2H2_sf"/>
</dbReference>
<feature type="domain" description="C2H2-type" evidence="9">
    <location>
        <begin position="462"/>
        <end position="489"/>
    </location>
</feature>
<dbReference type="SMART" id="SM00355">
    <property type="entry name" value="ZnF_C2H2"/>
    <property type="match status" value="7"/>
</dbReference>
<evidence type="ECO:0000256" key="4">
    <source>
        <dbReference type="ARBA" id="ARBA00022771"/>
    </source>
</evidence>
<name>A0A226EVS6_FOLCA</name>
<feature type="compositionally biased region" description="Basic residues" evidence="8">
    <location>
        <begin position="261"/>
        <end position="273"/>
    </location>
</feature>
<keyword evidence="6" id="KW-0539">Nucleus</keyword>
<dbReference type="FunFam" id="3.30.160.60:FF:002004">
    <property type="entry name" value="Zinc finger protein 473"/>
    <property type="match status" value="1"/>
</dbReference>
<evidence type="ECO:0000256" key="8">
    <source>
        <dbReference type="SAM" id="MobiDB-lite"/>
    </source>
</evidence>
<dbReference type="GO" id="GO:0008270">
    <property type="term" value="F:zinc ion binding"/>
    <property type="evidence" value="ECO:0007669"/>
    <property type="project" value="UniProtKB-KW"/>
</dbReference>
<keyword evidence="5" id="KW-0862">Zinc</keyword>
<evidence type="ECO:0000313" key="10">
    <source>
        <dbReference type="EMBL" id="OXA61194.1"/>
    </source>
</evidence>
<keyword evidence="11" id="KW-1185">Reference proteome</keyword>
<dbReference type="Gene3D" id="3.30.160.60">
    <property type="entry name" value="Classic Zinc Finger"/>
    <property type="match status" value="7"/>
</dbReference>
<accession>A0A226EVS6</accession>
<proteinExistence type="predicted"/>
<dbReference type="GO" id="GO:0000981">
    <property type="term" value="F:DNA-binding transcription factor activity, RNA polymerase II-specific"/>
    <property type="evidence" value="ECO:0007669"/>
    <property type="project" value="TreeGrafter"/>
</dbReference>
<dbReference type="PANTHER" id="PTHR24381">
    <property type="entry name" value="ZINC FINGER PROTEIN"/>
    <property type="match status" value="1"/>
</dbReference>
<dbReference type="GO" id="GO:0005634">
    <property type="term" value="C:nucleus"/>
    <property type="evidence" value="ECO:0007669"/>
    <property type="project" value="UniProtKB-SubCell"/>
</dbReference>
<dbReference type="SUPFAM" id="SSF57667">
    <property type="entry name" value="beta-beta-alpha zinc fingers"/>
    <property type="match status" value="4"/>
</dbReference>
<reference evidence="10 11" key="1">
    <citation type="submission" date="2015-12" db="EMBL/GenBank/DDBJ databases">
        <title>The genome of Folsomia candida.</title>
        <authorList>
            <person name="Faddeeva A."/>
            <person name="Derks M.F."/>
            <person name="Anvar Y."/>
            <person name="Smit S."/>
            <person name="Van Straalen N."/>
            <person name="Roelofs D."/>
        </authorList>
    </citation>
    <scope>NUCLEOTIDE SEQUENCE [LARGE SCALE GENOMIC DNA]</scope>
    <source>
        <strain evidence="10 11">VU population</strain>
        <tissue evidence="10">Whole body</tissue>
    </source>
</reference>